<dbReference type="KEGG" id="caul:KCG34_04450"/>
<protein>
    <submittedName>
        <fullName evidence="1">DUF1203 domain-containing protein</fullName>
    </submittedName>
</protein>
<dbReference type="RefSeq" id="WP_211939193.1">
    <property type="nucleotide sequence ID" value="NZ_CP073078.1"/>
</dbReference>
<reference evidence="1" key="1">
    <citation type="submission" date="2021-04" db="EMBL/GenBank/DDBJ databases">
        <title>The complete genome sequence of Caulobacter sp. S6.</title>
        <authorList>
            <person name="Tang Y."/>
            <person name="Ouyang W."/>
            <person name="Liu Q."/>
            <person name="Huang B."/>
            <person name="Guo Z."/>
            <person name="Lei P."/>
        </authorList>
    </citation>
    <scope>NUCLEOTIDE SEQUENCE</scope>
    <source>
        <strain evidence="1">S6</strain>
    </source>
</reference>
<dbReference type="InterPro" id="IPR009593">
    <property type="entry name" value="DUF1203"/>
</dbReference>
<evidence type="ECO:0000313" key="2">
    <source>
        <dbReference type="Proteomes" id="UP000676409"/>
    </source>
</evidence>
<accession>A0A975G110</accession>
<organism evidence="1 2">
    <name type="scientific">Phenylobacterium montanum</name>
    <dbReference type="NCBI Taxonomy" id="2823693"/>
    <lineage>
        <taxon>Bacteria</taxon>
        <taxon>Pseudomonadati</taxon>
        <taxon>Pseudomonadota</taxon>
        <taxon>Alphaproteobacteria</taxon>
        <taxon>Caulobacterales</taxon>
        <taxon>Caulobacteraceae</taxon>
        <taxon>Phenylobacterium</taxon>
    </lineage>
</organism>
<name>A0A975G110_9CAUL</name>
<gene>
    <name evidence="1" type="ORF">KCG34_04450</name>
</gene>
<proteinExistence type="predicted"/>
<dbReference type="EMBL" id="CP073078">
    <property type="protein sequence ID" value="QUD89143.1"/>
    <property type="molecule type" value="Genomic_DNA"/>
</dbReference>
<dbReference type="Pfam" id="PF06718">
    <property type="entry name" value="DUF1203"/>
    <property type="match status" value="1"/>
</dbReference>
<evidence type="ECO:0000313" key="1">
    <source>
        <dbReference type="EMBL" id="QUD89143.1"/>
    </source>
</evidence>
<sequence>MSYVVTGLPVAAFQPLFGLSEAELADHGAIRYTVAAKPGSPCRITLEDAEPGESVLLLNYEHHAEPTPYRSNHAIFVREAALETARFEDRLPPVFQGRLLSIRAFGQAGMMVDAEVLQGAEAEPLIQAWLERPEIAYLHAHNAKRGCYSARIERS</sequence>
<dbReference type="PIRSF" id="PIRSF034110">
    <property type="entry name" value="DUF1203"/>
    <property type="match status" value="1"/>
</dbReference>
<dbReference type="AlphaFoldDB" id="A0A975G110"/>
<keyword evidence="2" id="KW-1185">Reference proteome</keyword>
<dbReference type="Proteomes" id="UP000676409">
    <property type="component" value="Chromosome"/>
</dbReference>